<reference evidence="4" key="1">
    <citation type="submission" date="2017-08" db="EMBL/GenBank/DDBJ databases">
        <authorList>
            <person name="Huang Z."/>
        </authorList>
    </citation>
    <scope>NUCLEOTIDE SEQUENCE [LARGE SCALE GENOMIC DNA]</scope>
    <source>
        <strain evidence="4">SA5d-4</strain>
    </source>
</reference>
<reference evidence="3 4" key="2">
    <citation type="submission" date="2017-09" db="EMBL/GenBank/DDBJ databases">
        <title>Bacillus patelloidae sp. nov., isolated from the intestinal tract of a marine limpet.</title>
        <authorList>
            <person name="Liu R."/>
            <person name="Dong C."/>
            <person name="Shao Z."/>
        </authorList>
    </citation>
    <scope>NUCLEOTIDE SEQUENCE [LARGE SCALE GENOMIC DNA]</scope>
    <source>
        <strain evidence="3 4">SA5d-4</strain>
    </source>
</reference>
<evidence type="ECO:0000259" key="2">
    <source>
        <dbReference type="Pfam" id="PF01551"/>
    </source>
</evidence>
<evidence type="ECO:0000256" key="1">
    <source>
        <dbReference type="SAM" id="Phobius"/>
    </source>
</evidence>
<feature type="domain" description="M23ase beta-sheet core" evidence="2">
    <location>
        <begin position="151"/>
        <end position="245"/>
    </location>
</feature>
<dbReference type="Gene3D" id="2.70.70.10">
    <property type="entry name" value="Glucose Permease (Domain IIA)"/>
    <property type="match status" value="1"/>
</dbReference>
<dbReference type="InterPro" id="IPR050570">
    <property type="entry name" value="Cell_wall_metabolism_enzyme"/>
</dbReference>
<feature type="transmembrane region" description="Helical" evidence="1">
    <location>
        <begin position="53"/>
        <end position="71"/>
    </location>
</feature>
<keyword evidence="1" id="KW-0812">Transmembrane</keyword>
<dbReference type="SUPFAM" id="SSF51261">
    <property type="entry name" value="Duplicated hybrid motif"/>
    <property type="match status" value="1"/>
</dbReference>
<dbReference type="GO" id="GO:0004222">
    <property type="term" value="F:metalloendopeptidase activity"/>
    <property type="evidence" value="ECO:0007669"/>
    <property type="project" value="TreeGrafter"/>
</dbReference>
<proteinExistence type="predicted"/>
<dbReference type="Pfam" id="PF01551">
    <property type="entry name" value="Peptidase_M23"/>
    <property type="match status" value="1"/>
</dbReference>
<gene>
    <name evidence="3" type="ORF">CIB95_05715</name>
</gene>
<accession>A0A263BVS4</accession>
<keyword evidence="1" id="KW-0472">Membrane</keyword>
<organism evidence="3 4">
    <name type="scientific">Lottiidibacillus patelloidae</name>
    <dbReference type="NCBI Taxonomy" id="2670334"/>
    <lineage>
        <taxon>Bacteria</taxon>
        <taxon>Bacillati</taxon>
        <taxon>Bacillota</taxon>
        <taxon>Bacilli</taxon>
        <taxon>Bacillales</taxon>
        <taxon>Bacillaceae</taxon>
        <taxon>Lottiidibacillus</taxon>
    </lineage>
</organism>
<dbReference type="PANTHER" id="PTHR21666">
    <property type="entry name" value="PEPTIDASE-RELATED"/>
    <property type="match status" value="1"/>
</dbReference>
<name>A0A263BVS4_9BACI</name>
<sequence>MNRRANEIKRRLAERKRLKLQKIARNEHSSKPINNNRIPQNDGIHPLFNKDVFIMKIFAAAILFLMVGILFKNQSPQFMETRQFVTGVFEKDFQFATVAKWYEDKFGKPLALLPSSEDALYDEKSVTDAKGMGYAIPASGHVLTPFKTDGRGLMIETGEKSEVKVVKDGMVIFVGNRDDIGKTVIIDHPGGGQTWYGMLESIEVNYYDYVKTGTVVGIASKRENDSQATGEFYFAIKQEDTFIDPIQVIKFE</sequence>
<dbReference type="InterPro" id="IPR011055">
    <property type="entry name" value="Dup_hybrid_motif"/>
</dbReference>
<dbReference type="PANTHER" id="PTHR21666:SF274">
    <property type="entry name" value="STAGE IV SPORULATION PROTEIN FA"/>
    <property type="match status" value="1"/>
</dbReference>
<dbReference type="AlphaFoldDB" id="A0A263BVS4"/>
<evidence type="ECO:0000313" key="4">
    <source>
        <dbReference type="Proteomes" id="UP000217083"/>
    </source>
</evidence>
<evidence type="ECO:0000313" key="3">
    <source>
        <dbReference type="EMBL" id="OZM57853.1"/>
    </source>
</evidence>
<dbReference type="EMBL" id="NPIA01000002">
    <property type="protein sequence ID" value="OZM57853.1"/>
    <property type="molecule type" value="Genomic_DNA"/>
</dbReference>
<protein>
    <recommendedName>
        <fullName evidence="2">M23ase beta-sheet core domain-containing protein</fullName>
    </recommendedName>
</protein>
<dbReference type="Proteomes" id="UP000217083">
    <property type="component" value="Unassembled WGS sequence"/>
</dbReference>
<dbReference type="InterPro" id="IPR016047">
    <property type="entry name" value="M23ase_b-sheet_dom"/>
</dbReference>
<dbReference type="CDD" id="cd12797">
    <property type="entry name" value="M23_peptidase"/>
    <property type="match status" value="1"/>
</dbReference>
<comment type="caution">
    <text evidence="3">The sequence shown here is derived from an EMBL/GenBank/DDBJ whole genome shotgun (WGS) entry which is preliminary data.</text>
</comment>
<keyword evidence="4" id="KW-1185">Reference proteome</keyword>
<keyword evidence="1" id="KW-1133">Transmembrane helix</keyword>
<dbReference type="RefSeq" id="WP_094923057.1">
    <property type="nucleotide sequence ID" value="NZ_NPIA01000002.1"/>
</dbReference>